<protein>
    <recommendedName>
        <fullName evidence="2">glutathione peroxidase</fullName>
        <ecNumber evidence="2">1.11.1.9</ecNumber>
    </recommendedName>
</protein>
<organism evidence="9 10">
    <name type="scientific">Malassezia obtusa</name>
    <dbReference type="NCBI Taxonomy" id="76774"/>
    <lineage>
        <taxon>Eukaryota</taxon>
        <taxon>Fungi</taxon>
        <taxon>Dikarya</taxon>
        <taxon>Basidiomycota</taxon>
        <taxon>Ustilaginomycotina</taxon>
        <taxon>Malasseziomycetes</taxon>
        <taxon>Malasseziales</taxon>
        <taxon>Malasseziaceae</taxon>
        <taxon>Malassezia</taxon>
    </lineage>
</organism>
<keyword evidence="4" id="KW-0249">Electron transport</keyword>
<evidence type="ECO:0000256" key="7">
    <source>
        <dbReference type="ARBA" id="ARBA00035808"/>
    </source>
</evidence>
<dbReference type="InterPro" id="IPR036249">
    <property type="entry name" value="Thioredoxin-like_sf"/>
</dbReference>
<keyword evidence="3" id="KW-0813">Transport</keyword>
<dbReference type="InterPro" id="IPR011767">
    <property type="entry name" value="GLR_AS"/>
</dbReference>
<comment type="catalytic activity">
    <reaction evidence="7">
        <text>1-chloro-2,4-dinitrobenzene + glutathione = 2,4-dinitrophenyl-S-glutathione + chloride + H(+)</text>
        <dbReference type="Rhea" id="RHEA:51220"/>
        <dbReference type="ChEBI" id="CHEBI:15378"/>
        <dbReference type="ChEBI" id="CHEBI:17996"/>
        <dbReference type="ChEBI" id="CHEBI:34718"/>
        <dbReference type="ChEBI" id="CHEBI:57925"/>
        <dbReference type="ChEBI" id="CHEBI:133977"/>
        <dbReference type="EC" id="2.5.1.18"/>
    </reaction>
</comment>
<gene>
    <name evidence="9" type="ORF">MOBT1_002981</name>
</gene>
<keyword evidence="5" id="KW-1015">Disulfide bond</keyword>
<evidence type="ECO:0000256" key="5">
    <source>
        <dbReference type="ARBA" id="ARBA00023157"/>
    </source>
</evidence>
<dbReference type="Proteomes" id="UP001214603">
    <property type="component" value="Chromosome 7"/>
</dbReference>
<dbReference type="PROSITE" id="PS51354">
    <property type="entry name" value="GLUTAREDOXIN_2"/>
    <property type="match status" value="1"/>
</dbReference>
<reference evidence="9" key="1">
    <citation type="submission" date="2023-03" db="EMBL/GenBank/DDBJ databases">
        <title>Mating type loci evolution in Malassezia.</title>
        <authorList>
            <person name="Coelho M.A."/>
        </authorList>
    </citation>
    <scope>NUCLEOTIDE SEQUENCE</scope>
    <source>
        <strain evidence="9">CBS 7876</strain>
    </source>
</reference>
<dbReference type="GO" id="GO:0015038">
    <property type="term" value="F:glutathione disulfide oxidoreductase activity"/>
    <property type="evidence" value="ECO:0007669"/>
    <property type="project" value="TreeGrafter"/>
</dbReference>
<dbReference type="NCBIfam" id="TIGR02180">
    <property type="entry name" value="GRX_euk"/>
    <property type="match status" value="1"/>
</dbReference>
<dbReference type="GO" id="GO:0034599">
    <property type="term" value="P:cellular response to oxidative stress"/>
    <property type="evidence" value="ECO:0007669"/>
    <property type="project" value="TreeGrafter"/>
</dbReference>
<evidence type="ECO:0000313" key="9">
    <source>
        <dbReference type="EMBL" id="WFD04276.1"/>
    </source>
</evidence>
<evidence type="ECO:0000256" key="1">
    <source>
        <dbReference type="ARBA" id="ARBA00000217"/>
    </source>
</evidence>
<dbReference type="EMBL" id="CP119940">
    <property type="protein sequence ID" value="WFD04276.1"/>
    <property type="molecule type" value="Genomic_DNA"/>
</dbReference>
<dbReference type="SUPFAM" id="SSF52833">
    <property type="entry name" value="Thioredoxin-like"/>
    <property type="match status" value="1"/>
</dbReference>
<dbReference type="CDD" id="cd03419">
    <property type="entry name" value="GRX_GRXh_1_2_like"/>
    <property type="match status" value="1"/>
</dbReference>
<comment type="catalytic activity">
    <reaction evidence="1">
        <text>2 glutathione + H2O2 = glutathione disulfide + 2 H2O</text>
        <dbReference type="Rhea" id="RHEA:16833"/>
        <dbReference type="ChEBI" id="CHEBI:15377"/>
        <dbReference type="ChEBI" id="CHEBI:16240"/>
        <dbReference type="ChEBI" id="CHEBI:57925"/>
        <dbReference type="ChEBI" id="CHEBI:58297"/>
        <dbReference type="EC" id="1.11.1.9"/>
    </reaction>
</comment>
<sequence>MAAKQAAEKFIADNAIAVFSKSYCPFCNRAKSVISGLKIDQSKVGVLELDQMNDGADIQGYLKEKTGQGTVPNIFISGKHLGGCDAIVSAQSSGELDKLVASL</sequence>
<name>A0AAF0E1Y0_9BASI</name>
<keyword evidence="6" id="KW-0676">Redox-active center</keyword>
<dbReference type="Gene3D" id="3.40.30.10">
    <property type="entry name" value="Glutaredoxin"/>
    <property type="match status" value="1"/>
</dbReference>
<dbReference type="AlphaFoldDB" id="A0AAF0E1Y0"/>
<dbReference type="FunFam" id="3.40.30.10:FF:000026">
    <property type="entry name" value="Glutaredoxin 2"/>
    <property type="match status" value="1"/>
</dbReference>
<dbReference type="Pfam" id="PF00462">
    <property type="entry name" value="Glutaredoxin"/>
    <property type="match status" value="1"/>
</dbReference>
<evidence type="ECO:0000256" key="2">
    <source>
        <dbReference type="ARBA" id="ARBA00012310"/>
    </source>
</evidence>
<evidence type="ECO:0000256" key="4">
    <source>
        <dbReference type="ARBA" id="ARBA00022982"/>
    </source>
</evidence>
<dbReference type="InterPro" id="IPR011899">
    <property type="entry name" value="Glutaredoxin_euk/vir"/>
</dbReference>
<dbReference type="PRINTS" id="PR00160">
    <property type="entry name" value="GLUTAREDOXIN"/>
</dbReference>
<dbReference type="GO" id="GO:0004364">
    <property type="term" value="F:glutathione transferase activity"/>
    <property type="evidence" value="ECO:0007669"/>
    <property type="project" value="UniProtKB-EC"/>
</dbReference>
<dbReference type="PROSITE" id="PS00195">
    <property type="entry name" value="GLUTAREDOXIN_1"/>
    <property type="match status" value="1"/>
</dbReference>
<dbReference type="GO" id="GO:0005737">
    <property type="term" value="C:cytoplasm"/>
    <property type="evidence" value="ECO:0007669"/>
    <property type="project" value="TreeGrafter"/>
</dbReference>
<evidence type="ECO:0000259" key="8">
    <source>
        <dbReference type="Pfam" id="PF00462"/>
    </source>
</evidence>
<keyword evidence="10" id="KW-1185">Reference proteome</keyword>
<evidence type="ECO:0000256" key="6">
    <source>
        <dbReference type="ARBA" id="ARBA00023284"/>
    </source>
</evidence>
<dbReference type="GO" id="GO:0005634">
    <property type="term" value="C:nucleus"/>
    <property type="evidence" value="ECO:0007669"/>
    <property type="project" value="TreeGrafter"/>
</dbReference>
<dbReference type="PANTHER" id="PTHR45694:SF18">
    <property type="entry name" value="GLUTAREDOXIN-1-RELATED"/>
    <property type="match status" value="1"/>
</dbReference>
<feature type="domain" description="Glutaredoxin" evidence="8">
    <location>
        <begin position="16"/>
        <end position="80"/>
    </location>
</feature>
<evidence type="ECO:0000313" key="10">
    <source>
        <dbReference type="Proteomes" id="UP001214603"/>
    </source>
</evidence>
<accession>A0AAF0E1Y0</accession>
<dbReference type="InterPro" id="IPR002109">
    <property type="entry name" value="Glutaredoxin"/>
</dbReference>
<dbReference type="PANTHER" id="PTHR45694">
    <property type="entry name" value="GLUTAREDOXIN 2"/>
    <property type="match status" value="1"/>
</dbReference>
<dbReference type="EC" id="1.11.1.9" evidence="2"/>
<evidence type="ECO:0000256" key="3">
    <source>
        <dbReference type="ARBA" id="ARBA00022448"/>
    </source>
</evidence>
<proteinExistence type="predicted"/>
<dbReference type="GO" id="GO:0004602">
    <property type="term" value="F:glutathione peroxidase activity"/>
    <property type="evidence" value="ECO:0007669"/>
    <property type="project" value="UniProtKB-EC"/>
</dbReference>
<dbReference type="InterPro" id="IPR014025">
    <property type="entry name" value="Glutaredoxin_subgr"/>
</dbReference>